<proteinExistence type="predicted"/>
<dbReference type="EMBL" id="JAGVWC010000009">
    <property type="protein sequence ID" value="MBS3061461.1"/>
    <property type="molecule type" value="Genomic_DNA"/>
</dbReference>
<gene>
    <name evidence="3" type="ORF">J4215_02655</name>
</gene>
<evidence type="ECO:0000313" key="3">
    <source>
        <dbReference type="EMBL" id="MBS3061461.1"/>
    </source>
</evidence>
<evidence type="ECO:0000256" key="2">
    <source>
        <dbReference type="SAM" id="MobiDB-lite"/>
    </source>
</evidence>
<sequence length="176" mass="19782">MVDKQVVMETIQRMRSSGISDHVIESTLQDIGLSKDEVNEYLQGGQTASTPSVSTNSSDETDDFETEDDEEPGLPQTPQSSHDEALHATTHVVLEEQSEQIQNLLEEFRSLDAKLAKISELPALQLSDSITRVENRIAGFENEINDMKTQMAAYKTIMDKLLDTNRQIVTELQERK</sequence>
<feature type="compositionally biased region" description="Acidic residues" evidence="2">
    <location>
        <begin position="59"/>
        <end position="72"/>
    </location>
</feature>
<evidence type="ECO:0000313" key="4">
    <source>
        <dbReference type="Proteomes" id="UP000675968"/>
    </source>
</evidence>
<name>A0A8T4L3W4_9ARCH</name>
<feature type="coiled-coil region" evidence="1">
    <location>
        <begin position="94"/>
        <end position="150"/>
    </location>
</feature>
<comment type="caution">
    <text evidence="3">The sequence shown here is derived from an EMBL/GenBank/DDBJ whole genome shotgun (WGS) entry which is preliminary data.</text>
</comment>
<accession>A0A8T4L3W4</accession>
<organism evidence="3 4">
    <name type="scientific">Candidatus Iainarchaeum sp</name>
    <dbReference type="NCBI Taxonomy" id="3101447"/>
    <lineage>
        <taxon>Archaea</taxon>
        <taxon>Candidatus Iainarchaeota</taxon>
        <taxon>Candidatus Iainarchaeia</taxon>
        <taxon>Candidatus Iainarchaeales</taxon>
        <taxon>Candidatus Iainarchaeaceae</taxon>
        <taxon>Candidatus Iainarchaeum</taxon>
    </lineage>
</organism>
<reference evidence="3" key="2">
    <citation type="submission" date="2021-05" db="EMBL/GenBank/DDBJ databases">
        <title>Protein family content uncovers lineage relationships and bacterial pathway maintenance mechanisms in DPANN archaea.</title>
        <authorList>
            <person name="Castelle C.J."/>
            <person name="Meheust R."/>
            <person name="Jaffe A.L."/>
            <person name="Seitz K."/>
            <person name="Gong X."/>
            <person name="Baker B.J."/>
            <person name="Banfield J.F."/>
        </authorList>
    </citation>
    <scope>NUCLEOTIDE SEQUENCE</scope>
    <source>
        <strain evidence="3">RIFCSPLOWO2_01_FULL_AR10_48_17</strain>
    </source>
</reference>
<dbReference type="Proteomes" id="UP000675968">
    <property type="component" value="Unassembled WGS sequence"/>
</dbReference>
<feature type="compositionally biased region" description="Polar residues" evidence="2">
    <location>
        <begin position="44"/>
        <end position="58"/>
    </location>
</feature>
<evidence type="ECO:0000256" key="1">
    <source>
        <dbReference type="SAM" id="Coils"/>
    </source>
</evidence>
<protein>
    <submittedName>
        <fullName evidence="3">Uncharacterized protein</fullName>
    </submittedName>
</protein>
<dbReference type="AlphaFoldDB" id="A0A8T4L3W4"/>
<reference evidence="3" key="1">
    <citation type="submission" date="2021-03" db="EMBL/GenBank/DDBJ databases">
        <authorList>
            <person name="Jaffe A."/>
        </authorList>
    </citation>
    <scope>NUCLEOTIDE SEQUENCE</scope>
    <source>
        <strain evidence="3">RIFCSPLOWO2_01_FULL_AR10_48_17</strain>
    </source>
</reference>
<keyword evidence="1" id="KW-0175">Coiled coil</keyword>
<feature type="region of interest" description="Disordered" evidence="2">
    <location>
        <begin position="44"/>
        <end position="84"/>
    </location>
</feature>